<keyword evidence="3" id="KW-1185">Reference proteome</keyword>
<evidence type="ECO:0000256" key="1">
    <source>
        <dbReference type="SAM" id="MobiDB-lite"/>
    </source>
</evidence>
<sequence length="67" mass="7254">MSGKVEGKWGEVKFDRLKAAASQSNARGVEETLPLDLWKGSRSSPRGLKMQQGQSSGRGEPDGIHKT</sequence>
<feature type="region of interest" description="Disordered" evidence="1">
    <location>
        <begin position="19"/>
        <end position="67"/>
    </location>
</feature>
<dbReference type="EMBL" id="JAWZYT010001506">
    <property type="protein sequence ID" value="KAK4311530.1"/>
    <property type="molecule type" value="Genomic_DNA"/>
</dbReference>
<organism evidence="2 3">
    <name type="scientific">Petrolisthes manimaculis</name>
    <dbReference type="NCBI Taxonomy" id="1843537"/>
    <lineage>
        <taxon>Eukaryota</taxon>
        <taxon>Metazoa</taxon>
        <taxon>Ecdysozoa</taxon>
        <taxon>Arthropoda</taxon>
        <taxon>Crustacea</taxon>
        <taxon>Multicrustacea</taxon>
        <taxon>Malacostraca</taxon>
        <taxon>Eumalacostraca</taxon>
        <taxon>Eucarida</taxon>
        <taxon>Decapoda</taxon>
        <taxon>Pleocyemata</taxon>
        <taxon>Anomura</taxon>
        <taxon>Galatheoidea</taxon>
        <taxon>Porcellanidae</taxon>
        <taxon>Petrolisthes</taxon>
    </lineage>
</organism>
<comment type="caution">
    <text evidence="2">The sequence shown here is derived from an EMBL/GenBank/DDBJ whole genome shotgun (WGS) entry which is preliminary data.</text>
</comment>
<proteinExistence type="predicted"/>
<reference evidence="2" key="1">
    <citation type="submission" date="2023-11" db="EMBL/GenBank/DDBJ databases">
        <title>Genome assemblies of two species of porcelain crab, Petrolisthes cinctipes and Petrolisthes manimaculis (Anomura: Porcellanidae).</title>
        <authorList>
            <person name="Angst P."/>
        </authorList>
    </citation>
    <scope>NUCLEOTIDE SEQUENCE</scope>
    <source>
        <strain evidence="2">PB745_02</strain>
        <tissue evidence="2">Gill</tissue>
    </source>
</reference>
<gene>
    <name evidence="2" type="ORF">Pmani_016996</name>
</gene>
<dbReference type="AlphaFoldDB" id="A0AAE1PQL1"/>
<evidence type="ECO:0000313" key="3">
    <source>
        <dbReference type="Proteomes" id="UP001292094"/>
    </source>
</evidence>
<evidence type="ECO:0000313" key="2">
    <source>
        <dbReference type="EMBL" id="KAK4311530.1"/>
    </source>
</evidence>
<dbReference type="Proteomes" id="UP001292094">
    <property type="component" value="Unassembled WGS sequence"/>
</dbReference>
<protein>
    <submittedName>
        <fullName evidence="2">Uncharacterized protein</fullName>
    </submittedName>
</protein>
<accession>A0AAE1PQL1</accession>
<name>A0AAE1PQL1_9EUCA</name>